<dbReference type="Pfam" id="PF01210">
    <property type="entry name" value="NAD_Gly3P_dh_N"/>
    <property type="match status" value="1"/>
</dbReference>
<dbReference type="InterPro" id="IPR006109">
    <property type="entry name" value="G3P_DH_NAD-dep_C"/>
</dbReference>
<dbReference type="Gene3D" id="3.40.50.720">
    <property type="entry name" value="NAD(P)-binding Rossmann-like Domain"/>
    <property type="match status" value="1"/>
</dbReference>
<keyword evidence="5" id="KW-0594">Phospholipid biosynthesis</keyword>
<evidence type="ECO:0000313" key="12">
    <source>
        <dbReference type="Proteomes" id="UP001244640"/>
    </source>
</evidence>
<dbReference type="InterPro" id="IPR036291">
    <property type="entry name" value="NAD(P)-bd_dom_sf"/>
</dbReference>
<dbReference type="EC" id="1.1.1.94" evidence="8"/>
<dbReference type="RefSeq" id="WP_307186610.1">
    <property type="nucleotide sequence ID" value="NZ_JAUTBA010000001.1"/>
</dbReference>
<dbReference type="InterPro" id="IPR011128">
    <property type="entry name" value="G3P_DH_NAD-dep_N"/>
</dbReference>
<comment type="similarity">
    <text evidence="1 7">Belongs to the NAD-dependent glycerol-3-phosphate dehydrogenase family.</text>
</comment>
<dbReference type="InterPro" id="IPR013328">
    <property type="entry name" value="6PGD_dom2"/>
</dbReference>
<evidence type="ECO:0000256" key="7">
    <source>
        <dbReference type="RuleBase" id="RU000437"/>
    </source>
</evidence>
<evidence type="ECO:0000256" key="2">
    <source>
        <dbReference type="ARBA" id="ARBA00022516"/>
    </source>
</evidence>
<comment type="caution">
    <text evidence="11">The sequence shown here is derived from an EMBL/GenBank/DDBJ whole genome shotgun (WGS) entry which is preliminary data.</text>
</comment>
<comment type="catalytic activity">
    <reaction evidence="8">
        <text>sn-glycerol 3-phosphate + NADP(+) = dihydroxyacetone phosphate + NADPH + H(+)</text>
        <dbReference type="Rhea" id="RHEA:11096"/>
        <dbReference type="ChEBI" id="CHEBI:15378"/>
        <dbReference type="ChEBI" id="CHEBI:57597"/>
        <dbReference type="ChEBI" id="CHEBI:57642"/>
        <dbReference type="ChEBI" id="CHEBI:57783"/>
        <dbReference type="ChEBI" id="CHEBI:58349"/>
        <dbReference type="EC" id="1.1.1.94"/>
    </reaction>
</comment>
<keyword evidence="2" id="KW-0444">Lipid biosynthesis</keyword>
<name>A0ABU0U8E7_9SPHI</name>
<protein>
    <recommendedName>
        <fullName evidence="8">Glycerol-3-phosphate dehydrogenase</fullName>
        <ecNumber evidence="8">1.1.1.94</ecNumber>
    </recommendedName>
</protein>
<accession>A0ABU0U8E7</accession>
<evidence type="ECO:0000313" key="11">
    <source>
        <dbReference type="EMBL" id="MDQ1151074.1"/>
    </source>
</evidence>
<evidence type="ECO:0000256" key="4">
    <source>
        <dbReference type="ARBA" id="ARBA00023098"/>
    </source>
</evidence>
<evidence type="ECO:0000259" key="9">
    <source>
        <dbReference type="Pfam" id="PF01210"/>
    </source>
</evidence>
<keyword evidence="6" id="KW-1208">Phospholipid metabolism</keyword>
<feature type="domain" description="Glycerol-3-phosphate dehydrogenase NAD-dependent C-terminal" evidence="10">
    <location>
        <begin position="181"/>
        <end position="319"/>
    </location>
</feature>
<dbReference type="PANTHER" id="PTHR11728:SF1">
    <property type="entry name" value="GLYCEROL-3-PHOSPHATE DEHYDROGENASE [NAD(+)] 2, CHLOROPLASTIC"/>
    <property type="match status" value="1"/>
</dbReference>
<dbReference type="PANTHER" id="PTHR11728">
    <property type="entry name" value="GLYCEROL-3-PHOSPHATE DEHYDROGENASE"/>
    <property type="match status" value="1"/>
</dbReference>
<keyword evidence="3 7" id="KW-0560">Oxidoreductase</keyword>
<dbReference type="EMBL" id="JAUTBA010000001">
    <property type="protein sequence ID" value="MDQ1151074.1"/>
    <property type="molecule type" value="Genomic_DNA"/>
</dbReference>
<keyword evidence="7" id="KW-0520">NAD</keyword>
<reference evidence="11 12" key="1">
    <citation type="submission" date="2023-07" db="EMBL/GenBank/DDBJ databases">
        <title>Functional and genomic diversity of the sorghum phyllosphere microbiome.</title>
        <authorList>
            <person name="Shade A."/>
        </authorList>
    </citation>
    <scope>NUCLEOTIDE SEQUENCE [LARGE SCALE GENOMIC DNA]</scope>
    <source>
        <strain evidence="11 12">SORGH_AS_0892</strain>
    </source>
</reference>
<evidence type="ECO:0000256" key="6">
    <source>
        <dbReference type="ARBA" id="ARBA00023264"/>
    </source>
</evidence>
<dbReference type="PIRSF" id="PIRSF000114">
    <property type="entry name" value="Glycerol-3-P_dh"/>
    <property type="match status" value="1"/>
</dbReference>
<sequence length="329" mass="36423">MNEISVIGGGSWATALVKILTENSIHVNWYMRRSEQVRSINDDAINPDYLSFLKLDNTKIYASDQLDMLVARSKVILFVVPSAQLDQVCEAIPKNDMRDKFVITAIKGTVGPENLLPSAFIARHFELTDLQQAIIAGPCHAEEIARNKKTYITLCGSNQSVIQKISNAFASPYMQVHYSADMIGVEYAAIYKNVVGIVCGMAEGLHYGDNFIAVLVANAIDELGLLLQAVGVPNSRLGNSTYLGDLLVTGYSRHSRNRKFGQYLGQGFSAFEARGMMGMVAEGYYATKGLMNTVSSLELNMPLLQTAYRVLYNHMAAKDEFKLLERNIR</sequence>
<dbReference type="SUPFAM" id="SSF48179">
    <property type="entry name" value="6-phosphogluconate dehydrogenase C-terminal domain-like"/>
    <property type="match status" value="1"/>
</dbReference>
<proteinExistence type="inferred from homology"/>
<dbReference type="Pfam" id="PF07479">
    <property type="entry name" value="NAD_Gly3P_dh_C"/>
    <property type="match status" value="1"/>
</dbReference>
<dbReference type="InterPro" id="IPR008927">
    <property type="entry name" value="6-PGluconate_DH-like_C_sf"/>
</dbReference>
<dbReference type="PRINTS" id="PR00077">
    <property type="entry name" value="GPDHDRGNASE"/>
</dbReference>
<keyword evidence="12" id="KW-1185">Reference proteome</keyword>
<dbReference type="Gene3D" id="1.10.1040.10">
    <property type="entry name" value="N-(1-d-carboxylethyl)-l-norvaline Dehydrogenase, domain 2"/>
    <property type="match status" value="1"/>
</dbReference>
<evidence type="ECO:0000256" key="8">
    <source>
        <dbReference type="RuleBase" id="RU000439"/>
    </source>
</evidence>
<dbReference type="GO" id="GO:0047952">
    <property type="term" value="F:glycerol-3-phosphate dehydrogenase [NAD(P)+] activity"/>
    <property type="evidence" value="ECO:0007669"/>
    <property type="project" value="UniProtKB-EC"/>
</dbReference>
<dbReference type="InterPro" id="IPR006168">
    <property type="entry name" value="G3P_DH_NAD-dep"/>
</dbReference>
<organism evidence="11 12">
    <name type="scientific">Sphingobacterium zeae</name>
    <dbReference type="NCBI Taxonomy" id="1776859"/>
    <lineage>
        <taxon>Bacteria</taxon>
        <taxon>Pseudomonadati</taxon>
        <taxon>Bacteroidota</taxon>
        <taxon>Sphingobacteriia</taxon>
        <taxon>Sphingobacteriales</taxon>
        <taxon>Sphingobacteriaceae</taxon>
        <taxon>Sphingobacterium</taxon>
    </lineage>
</organism>
<dbReference type="SUPFAM" id="SSF51735">
    <property type="entry name" value="NAD(P)-binding Rossmann-fold domains"/>
    <property type="match status" value="1"/>
</dbReference>
<evidence type="ECO:0000256" key="5">
    <source>
        <dbReference type="ARBA" id="ARBA00023209"/>
    </source>
</evidence>
<evidence type="ECO:0000259" key="10">
    <source>
        <dbReference type="Pfam" id="PF07479"/>
    </source>
</evidence>
<keyword evidence="4" id="KW-0443">Lipid metabolism</keyword>
<dbReference type="Proteomes" id="UP001244640">
    <property type="component" value="Unassembled WGS sequence"/>
</dbReference>
<evidence type="ECO:0000256" key="1">
    <source>
        <dbReference type="ARBA" id="ARBA00011009"/>
    </source>
</evidence>
<feature type="domain" description="Glycerol-3-phosphate dehydrogenase NAD-dependent N-terminal" evidence="9">
    <location>
        <begin position="3"/>
        <end position="160"/>
    </location>
</feature>
<gene>
    <name evidence="11" type="ORF">QE382_003058</name>
</gene>
<evidence type="ECO:0000256" key="3">
    <source>
        <dbReference type="ARBA" id="ARBA00023002"/>
    </source>
</evidence>